<dbReference type="EMBL" id="CP042435">
    <property type="protein sequence ID" value="QEC66654.1"/>
    <property type="molecule type" value="Genomic_DNA"/>
</dbReference>
<evidence type="ECO:0000313" key="1">
    <source>
        <dbReference type="EMBL" id="QEC66654.1"/>
    </source>
</evidence>
<sequence length="67" mass="7479">MSQTATHHEAFLASHSSKISYILNTLICTLTNIVVTDGYTLNPGDLSWESITTLSANYIILFIKKYL</sequence>
<accession>A0A5B8V5I9</accession>
<dbReference type="Proteomes" id="UP000321533">
    <property type="component" value="Chromosome"/>
</dbReference>
<keyword evidence="2" id="KW-1185">Reference proteome</keyword>
<organism evidence="1 2">
    <name type="scientific">Panacibacter ginsenosidivorans</name>
    <dbReference type="NCBI Taxonomy" id="1813871"/>
    <lineage>
        <taxon>Bacteria</taxon>
        <taxon>Pseudomonadati</taxon>
        <taxon>Bacteroidota</taxon>
        <taxon>Chitinophagia</taxon>
        <taxon>Chitinophagales</taxon>
        <taxon>Chitinophagaceae</taxon>
        <taxon>Panacibacter</taxon>
    </lineage>
</organism>
<dbReference type="OrthoDB" id="9805416at2"/>
<dbReference type="RefSeq" id="WP_147188454.1">
    <property type="nucleotide sequence ID" value="NZ_CP042435.1"/>
</dbReference>
<evidence type="ECO:0000313" key="2">
    <source>
        <dbReference type="Proteomes" id="UP000321533"/>
    </source>
</evidence>
<dbReference type="KEGG" id="pgin:FRZ67_04820"/>
<gene>
    <name evidence="1" type="ORF">FRZ67_04820</name>
</gene>
<dbReference type="AlphaFoldDB" id="A0A5B8V5I9"/>
<name>A0A5B8V5I9_9BACT</name>
<proteinExistence type="predicted"/>
<protein>
    <submittedName>
        <fullName evidence="1">Uncharacterized protein</fullName>
    </submittedName>
</protein>
<reference evidence="1 2" key="1">
    <citation type="journal article" date="2016" name="Int. J. Syst. Evol. Microbiol.">
        <title>Panacibacter ginsenosidivorans gen. nov., sp. nov., with ginsenoside converting activity isolated from soil of a ginseng field.</title>
        <authorList>
            <person name="Siddiqi M.Z."/>
            <person name="Muhammad Shafi S."/>
            <person name="Choi K.D."/>
            <person name="Im W.T."/>
        </authorList>
    </citation>
    <scope>NUCLEOTIDE SEQUENCE [LARGE SCALE GENOMIC DNA]</scope>
    <source>
        <strain evidence="1 2">Gsoil1550</strain>
    </source>
</reference>